<feature type="region of interest" description="Disordered" evidence="1">
    <location>
        <begin position="339"/>
        <end position="365"/>
    </location>
</feature>
<evidence type="ECO:0000256" key="1">
    <source>
        <dbReference type="SAM" id="MobiDB-lite"/>
    </source>
</evidence>
<organism evidence="3 4">
    <name type="scientific">Exophiala oligosperma</name>
    <dbReference type="NCBI Taxonomy" id="215243"/>
    <lineage>
        <taxon>Eukaryota</taxon>
        <taxon>Fungi</taxon>
        <taxon>Dikarya</taxon>
        <taxon>Ascomycota</taxon>
        <taxon>Pezizomycotina</taxon>
        <taxon>Eurotiomycetes</taxon>
        <taxon>Chaetothyriomycetidae</taxon>
        <taxon>Chaetothyriales</taxon>
        <taxon>Herpotrichiellaceae</taxon>
        <taxon>Exophiala</taxon>
    </lineage>
</organism>
<dbReference type="Proteomes" id="UP000053342">
    <property type="component" value="Unassembled WGS sequence"/>
</dbReference>
<feature type="region of interest" description="Disordered" evidence="1">
    <location>
        <begin position="478"/>
        <end position="497"/>
    </location>
</feature>
<keyword evidence="2" id="KW-0472">Membrane</keyword>
<dbReference type="STRING" id="215243.A0A0D2B9J7"/>
<feature type="compositionally biased region" description="Basic and acidic residues" evidence="1">
    <location>
        <begin position="290"/>
        <end position="306"/>
    </location>
</feature>
<dbReference type="OrthoDB" id="3946750at2759"/>
<dbReference type="RefSeq" id="XP_016269097.1">
    <property type="nucleotide sequence ID" value="XM_016402044.1"/>
</dbReference>
<reference evidence="3 4" key="1">
    <citation type="submission" date="2015-01" db="EMBL/GenBank/DDBJ databases">
        <title>The Genome Sequence of Exophiala oligosperma CBS72588.</title>
        <authorList>
            <consortium name="The Broad Institute Genomics Platform"/>
            <person name="Cuomo C."/>
            <person name="de Hoog S."/>
            <person name="Gorbushina A."/>
            <person name="Stielow B."/>
            <person name="Teixiera M."/>
            <person name="Abouelleil A."/>
            <person name="Chapman S.B."/>
            <person name="Priest M."/>
            <person name="Young S.K."/>
            <person name="Wortman J."/>
            <person name="Nusbaum C."/>
            <person name="Birren B."/>
        </authorList>
    </citation>
    <scope>NUCLEOTIDE SEQUENCE [LARGE SCALE GENOMIC DNA]</scope>
    <source>
        <strain evidence="3 4">CBS 72588</strain>
    </source>
</reference>
<feature type="compositionally biased region" description="Pro residues" evidence="1">
    <location>
        <begin position="1000"/>
        <end position="1009"/>
    </location>
</feature>
<dbReference type="GeneID" id="27353514"/>
<feature type="region of interest" description="Disordered" evidence="1">
    <location>
        <begin position="514"/>
        <end position="540"/>
    </location>
</feature>
<proteinExistence type="predicted"/>
<keyword evidence="2" id="KW-1133">Transmembrane helix</keyword>
<feature type="compositionally biased region" description="Polar residues" evidence="1">
    <location>
        <begin position="213"/>
        <end position="224"/>
    </location>
</feature>
<feature type="region of interest" description="Disordered" evidence="1">
    <location>
        <begin position="283"/>
        <end position="306"/>
    </location>
</feature>
<feature type="transmembrane region" description="Helical" evidence="2">
    <location>
        <begin position="1058"/>
        <end position="1079"/>
    </location>
</feature>
<evidence type="ECO:0000313" key="4">
    <source>
        <dbReference type="Proteomes" id="UP000053342"/>
    </source>
</evidence>
<name>A0A0D2B9J7_9EURO</name>
<dbReference type="HOGENOM" id="CLU_280342_0_0_1"/>
<sequence length="1121" mass="124895">MPVYVGTAIIRARRPSSVQARTLWWWSRHSSEPQHSYGDNFEERVARHHKMLRSRYSKAFARRVLREKKVNLHWFGRGNHRFWDNRYCAYQPPTTDPAKDSKSEKQSHEGREGESENPEDVSFESFRARIDRAIAEDPHGCLFGRPSHVRQTPRHSSFDPFSWESRSNFETNDKINAPETTRARVANTDSVADSPASSSNPETRSPFAAKSDTPCSEKNAQAMETKSEMEYVYDPISMRKVPRDTSPSRHEKASLVDVFFSEHGVEIPVKTYKSHKVYGYGTSEPSLDGSKSDEIKDCGTKSLESSRKQNLRELMFRTKGNSLDTSAQFTEMTDIQALEEAGDRGLPNNKKRESPAPDDSTPLFSGTTYEAKSAIHINASAKKDDWLAKEGFRTHGLYGNDEKAREPLETSTKGYVGFRKQTEKDHVAVEEVLSHPPGETTNPILEPALDRIQAAPGPEPGNDVRLLETSLDRHLKQDGTLNSDITSPPTDKIFRDSIPSTEEDMDLLRASDVRAATRTSRHTKQEVENRKKATREEMEHTWTTLEDDFKDRRDDATTTKPETAWTPANHSLDDVRSHIRGYVDGIMAKTKQSMGALNSNYDSYVRLVGRSKWADLTKRLVFKDEALSKTPSIFTAKPQNPSKSSTPDPEVAEAVEERDGRTTSLREATARARREWEKTETQLSKLSNNIRAIYEDEYGSINVDHRQPSPSEDLGQTIASRSSDPARATYLPPLLNATVKPGVVTDPVVDAHVNTFEPKYAELVDAAKAVRRELHEAKMALRAIESGRPSHVWTVPSSADFNFGKKRITFKAQVVGASEPEIPAPGDDPMTKPDGKVIRVDAASTRGKDETVPEPVFTESGSPEWNDEQIPPIESLRTRESDAPYLSLVYDHSTEKVIVSPVNEPSHMPNKRADLVEVLGRLKHAPEFLKHFTTLKQAEYSLVDGGEDMLVFVKKSTRHVPPKPLSDTNAGSDKPASTKADRHAATVLDEIPAEIETPGPAAPTAPTPSSPKANTRAKVKRQEDVFSGTLRPGEEAAPRNDEAGYEEDSLGRRFTRRLRVICLTVASLGAGAYIIGFVAEGLGAQAQRQNGVAEDGQVSGPRKRIVMTGQRPGIFSTESSR</sequence>
<dbReference type="AlphaFoldDB" id="A0A0D2B9J7"/>
<feature type="compositionally biased region" description="Basic and acidic residues" evidence="1">
    <location>
        <begin position="1032"/>
        <end position="1042"/>
    </location>
</feature>
<keyword evidence="2" id="KW-0812">Transmembrane</keyword>
<feature type="region of interest" description="Disordered" evidence="1">
    <location>
        <begin position="995"/>
        <end position="1048"/>
    </location>
</feature>
<feature type="compositionally biased region" description="Basic and acidic residues" evidence="1">
    <location>
        <begin position="97"/>
        <end position="114"/>
    </location>
</feature>
<evidence type="ECO:0000313" key="3">
    <source>
        <dbReference type="EMBL" id="KIW48881.1"/>
    </source>
</evidence>
<evidence type="ECO:0000256" key="2">
    <source>
        <dbReference type="SAM" id="Phobius"/>
    </source>
</evidence>
<accession>A0A0D2B9J7</accession>
<feature type="region of interest" description="Disordered" evidence="1">
    <location>
        <begin position="632"/>
        <end position="667"/>
    </location>
</feature>
<dbReference type="EMBL" id="KN847332">
    <property type="protein sequence ID" value="KIW48881.1"/>
    <property type="molecule type" value="Genomic_DNA"/>
</dbReference>
<keyword evidence="4" id="KW-1185">Reference proteome</keyword>
<gene>
    <name evidence="3" type="ORF">PV06_01440</name>
</gene>
<feature type="region of interest" description="Disordered" evidence="1">
    <location>
        <begin position="142"/>
        <end position="227"/>
    </location>
</feature>
<feature type="region of interest" description="Disordered" evidence="1">
    <location>
        <begin position="93"/>
        <end position="123"/>
    </location>
</feature>
<feature type="region of interest" description="Disordered" evidence="1">
    <location>
        <begin position="844"/>
        <end position="869"/>
    </location>
</feature>
<feature type="region of interest" description="Disordered" evidence="1">
    <location>
        <begin position="959"/>
        <end position="982"/>
    </location>
</feature>
<feature type="compositionally biased region" description="Polar residues" evidence="1">
    <location>
        <begin position="632"/>
        <end position="647"/>
    </location>
</feature>
<feature type="compositionally biased region" description="Polar residues" evidence="1">
    <location>
        <begin position="479"/>
        <end position="489"/>
    </location>
</feature>
<feature type="compositionally biased region" description="Basic and acidic residues" evidence="1">
    <location>
        <begin position="523"/>
        <end position="540"/>
    </location>
</feature>
<feature type="compositionally biased region" description="Polar residues" evidence="1">
    <location>
        <begin position="187"/>
        <end position="203"/>
    </location>
</feature>
<protein>
    <submittedName>
        <fullName evidence="3">Uncharacterized protein</fullName>
    </submittedName>
</protein>
<dbReference type="VEuPathDB" id="FungiDB:PV06_01440"/>